<dbReference type="AlphaFoldDB" id="A0A8J3KJW1"/>
<evidence type="ECO:0000313" key="1">
    <source>
        <dbReference type="EMBL" id="GIG03968.1"/>
    </source>
</evidence>
<dbReference type="Proteomes" id="UP000630887">
    <property type="component" value="Unassembled WGS sequence"/>
</dbReference>
<organism evidence="1 2">
    <name type="scientific">Catellatospora coxensis</name>
    <dbReference type="NCBI Taxonomy" id="310354"/>
    <lineage>
        <taxon>Bacteria</taxon>
        <taxon>Bacillati</taxon>
        <taxon>Actinomycetota</taxon>
        <taxon>Actinomycetes</taxon>
        <taxon>Micromonosporales</taxon>
        <taxon>Micromonosporaceae</taxon>
        <taxon>Catellatospora</taxon>
    </lineage>
</organism>
<reference evidence="1 2" key="1">
    <citation type="submission" date="2021-01" db="EMBL/GenBank/DDBJ databases">
        <title>Whole genome shotgun sequence of Catellatospora coxensis NBRC 107359.</title>
        <authorList>
            <person name="Komaki H."/>
            <person name="Tamura T."/>
        </authorList>
    </citation>
    <scope>NUCLEOTIDE SEQUENCE [LARGE SCALE GENOMIC DNA]</scope>
    <source>
        <strain evidence="1 2">NBRC 107359</strain>
    </source>
</reference>
<protein>
    <submittedName>
        <fullName evidence="1">Uncharacterized protein</fullName>
    </submittedName>
</protein>
<gene>
    <name evidence="1" type="ORF">Cco03nite_06680</name>
</gene>
<dbReference type="EMBL" id="BONI01000004">
    <property type="protein sequence ID" value="GIG03968.1"/>
    <property type="molecule type" value="Genomic_DNA"/>
</dbReference>
<evidence type="ECO:0000313" key="2">
    <source>
        <dbReference type="Proteomes" id="UP000630887"/>
    </source>
</evidence>
<accession>A0A8J3KJW1</accession>
<comment type="caution">
    <text evidence="1">The sequence shown here is derived from an EMBL/GenBank/DDBJ whole genome shotgun (WGS) entry which is preliminary data.</text>
</comment>
<keyword evidence="2" id="KW-1185">Reference proteome</keyword>
<name>A0A8J3KJW1_9ACTN</name>
<proteinExistence type="predicted"/>
<sequence length="352" mass="38356">MRTLVQYTDALSAAANTLDLKAYDDALSGIIQVGASAPREQVDAALERIRPMVETMPLSPGAGLARVAANLCLHGSDVNVLLPVFVERACQAMDNTFVFNTYWDEAIGRPVPRPAREHEAVPDMQRFVDVACRHGVAKDQAIEVAEAWAFVGAWVQPVLFLAQYRPVRAALPQRERLIELVGVARRFVEQAHFLHGLLHVLDDEPLIVLHRETGRGFRLRLTGVGDDRQLHTLLAGLLIGPESPGGLAGRRPSDSELVAATFGERLDLDEPVTGTIILNDAAGEWVWNGIPSDIAAVDGVRVVVIDPPTVERTWKTARVYPYLEPGIAFDGELPAPEAAAWLSRCAPPTRVG</sequence>
<dbReference type="RefSeq" id="WP_203688422.1">
    <property type="nucleotide sequence ID" value="NZ_BAAALC010000037.1"/>
</dbReference>